<dbReference type="EMBL" id="VSRQ01000003">
    <property type="protein sequence ID" value="TYK49368.1"/>
    <property type="molecule type" value="Genomic_DNA"/>
</dbReference>
<protein>
    <submittedName>
        <fullName evidence="3">Class A beta-lactamase</fullName>
    </submittedName>
</protein>
<feature type="domain" description="Beta-lactamase class A catalytic" evidence="2">
    <location>
        <begin position="81"/>
        <end position="300"/>
    </location>
</feature>
<dbReference type="Proteomes" id="UP000323505">
    <property type="component" value="Unassembled WGS sequence"/>
</dbReference>
<accession>A0A5D3FMW9</accession>
<dbReference type="GO" id="GO:0008800">
    <property type="term" value="F:beta-lactamase activity"/>
    <property type="evidence" value="ECO:0007669"/>
    <property type="project" value="InterPro"/>
</dbReference>
<dbReference type="RefSeq" id="WP_148760049.1">
    <property type="nucleotide sequence ID" value="NZ_VSRQ01000003.1"/>
</dbReference>
<dbReference type="PRINTS" id="PR00118">
    <property type="entry name" value="BLACTAMASEA"/>
</dbReference>
<dbReference type="NCBIfam" id="NF033103">
    <property type="entry name" value="bla_class_A"/>
    <property type="match status" value="1"/>
</dbReference>
<dbReference type="InterPro" id="IPR045155">
    <property type="entry name" value="Beta-lactam_cat"/>
</dbReference>
<evidence type="ECO:0000256" key="1">
    <source>
        <dbReference type="SAM" id="MobiDB-lite"/>
    </source>
</evidence>
<dbReference type="GO" id="GO:0046677">
    <property type="term" value="P:response to antibiotic"/>
    <property type="evidence" value="ECO:0007669"/>
    <property type="project" value="InterPro"/>
</dbReference>
<organism evidence="3 4">
    <name type="scientific">Actinomadura decatromicini</name>
    <dbReference type="NCBI Taxonomy" id="2604572"/>
    <lineage>
        <taxon>Bacteria</taxon>
        <taxon>Bacillati</taxon>
        <taxon>Actinomycetota</taxon>
        <taxon>Actinomycetes</taxon>
        <taxon>Streptosporangiales</taxon>
        <taxon>Thermomonosporaceae</taxon>
        <taxon>Actinomadura</taxon>
    </lineage>
</organism>
<dbReference type="InterPro" id="IPR012338">
    <property type="entry name" value="Beta-lactam/transpept-like"/>
</dbReference>
<feature type="region of interest" description="Disordered" evidence="1">
    <location>
        <begin position="191"/>
        <end position="216"/>
    </location>
</feature>
<name>A0A5D3FMW9_9ACTN</name>
<dbReference type="PROSITE" id="PS51257">
    <property type="entry name" value="PROKAR_LIPOPROTEIN"/>
    <property type="match status" value="1"/>
</dbReference>
<reference evidence="3 4" key="1">
    <citation type="submission" date="2019-08" db="EMBL/GenBank/DDBJ databases">
        <title>Actinomadura sp. nov. CYP1-5 isolated from mountain soil.</title>
        <authorList>
            <person name="Songsumanus A."/>
            <person name="Kuncharoen N."/>
            <person name="Kudo T."/>
            <person name="Yuki M."/>
            <person name="Igarashi Y."/>
            <person name="Tanasupawat S."/>
        </authorList>
    </citation>
    <scope>NUCLEOTIDE SEQUENCE [LARGE SCALE GENOMIC DNA]</scope>
    <source>
        <strain evidence="3 4">CYP1-5</strain>
    </source>
</reference>
<dbReference type="InterPro" id="IPR000871">
    <property type="entry name" value="Beta-lactam_class-A"/>
</dbReference>
<feature type="region of interest" description="Disordered" evidence="1">
    <location>
        <begin position="42"/>
        <end position="62"/>
    </location>
</feature>
<sequence length="327" mass="34001">MTRLAAGLRTSFGASVLALAVLALAVLTLAFLAGCGGTASDASPKPRSSASHGSAPAEAPSQPAVAAKLRAVEKARGVRVGAYAVDTGTGRFVSYRGGERFPFASSFKAMACGAVLRKARDSDRTLMDRVIRYKKSDLADFSPVTKKHVGTGMTVADLCHATITQSDNTAGNLVLKLIGGPPGLTAFFRSLGDTSSRSDRREPGLNHWRPGEPRDTATPAAWAGDLRALTVGDALAQPDRARLIGWLKATVTGDKRIRAGLPKSWTVGDKTGTAGVYGHAVDIAITWPPNRAPLVMAVMTTRPGADDAADEKAVAETARILADGLGA</sequence>
<evidence type="ECO:0000259" key="2">
    <source>
        <dbReference type="Pfam" id="PF13354"/>
    </source>
</evidence>
<feature type="compositionally biased region" description="Basic and acidic residues" evidence="1">
    <location>
        <begin position="196"/>
        <end position="215"/>
    </location>
</feature>
<dbReference type="PANTHER" id="PTHR35333:SF3">
    <property type="entry name" value="BETA-LACTAMASE-TYPE TRANSPEPTIDASE FOLD CONTAINING PROTEIN"/>
    <property type="match status" value="1"/>
</dbReference>
<evidence type="ECO:0000313" key="4">
    <source>
        <dbReference type="Proteomes" id="UP000323505"/>
    </source>
</evidence>
<dbReference type="Gene3D" id="3.40.710.10">
    <property type="entry name" value="DD-peptidase/beta-lactamase superfamily"/>
    <property type="match status" value="1"/>
</dbReference>
<gene>
    <name evidence="3" type="primary">bla</name>
    <name evidence="3" type="ORF">FXF68_16515</name>
</gene>
<dbReference type="AlphaFoldDB" id="A0A5D3FMW9"/>
<dbReference type="Pfam" id="PF13354">
    <property type="entry name" value="Beta-lactamase2"/>
    <property type="match status" value="1"/>
</dbReference>
<comment type="caution">
    <text evidence="3">The sequence shown here is derived from an EMBL/GenBank/DDBJ whole genome shotgun (WGS) entry which is preliminary data.</text>
</comment>
<evidence type="ECO:0000313" key="3">
    <source>
        <dbReference type="EMBL" id="TYK49368.1"/>
    </source>
</evidence>
<dbReference type="PANTHER" id="PTHR35333">
    <property type="entry name" value="BETA-LACTAMASE"/>
    <property type="match status" value="1"/>
</dbReference>
<dbReference type="GO" id="GO:0030655">
    <property type="term" value="P:beta-lactam antibiotic catabolic process"/>
    <property type="evidence" value="ECO:0007669"/>
    <property type="project" value="InterPro"/>
</dbReference>
<dbReference type="SUPFAM" id="SSF56601">
    <property type="entry name" value="beta-lactamase/transpeptidase-like"/>
    <property type="match status" value="1"/>
</dbReference>
<keyword evidence="4" id="KW-1185">Reference proteome</keyword>
<proteinExistence type="predicted"/>